<keyword evidence="1" id="KW-0472">Membrane</keyword>
<accession>A0A1M6GVY4</accession>
<feature type="transmembrane region" description="Helical" evidence="1">
    <location>
        <begin position="121"/>
        <end position="140"/>
    </location>
</feature>
<organism evidence="2 3">
    <name type="scientific">Pseudobutyrivibrio xylanivorans DSM 14809</name>
    <dbReference type="NCBI Taxonomy" id="1123012"/>
    <lineage>
        <taxon>Bacteria</taxon>
        <taxon>Bacillati</taxon>
        <taxon>Bacillota</taxon>
        <taxon>Clostridia</taxon>
        <taxon>Lachnospirales</taxon>
        <taxon>Lachnospiraceae</taxon>
        <taxon>Pseudobutyrivibrio</taxon>
    </lineage>
</organism>
<protein>
    <submittedName>
        <fullName evidence="2">Uncharacterized protein</fullName>
    </submittedName>
</protein>
<dbReference type="AlphaFoldDB" id="A0A1M6GVY4"/>
<feature type="transmembrane region" description="Helical" evidence="1">
    <location>
        <begin position="298"/>
        <end position="331"/>
    </location>
</feature>
<dbReference type="Proteomes" id="UP000184185">
    <property type="component" value="Unassembled WGS sequence"/>
</dbReference>
<evidence type="ECO:0000256" key="1">
    <source>
        <dbReference type="SAM" id="Phobius"/>
    </source>
</evidence>
<name>A0A1M6GVY4_PSEXY</name>
<sequence>MIIIRALAFLLLFTVIPFAVGRLITYRARKGLIVDYLVGFFGNLGIFYILYSIITWIQIWITFVWPVTGAFTILLRFYFAVMSLLIILWLILDRKAIFHPFKKMKPRIKDLGARVKADKLTVVYALAFAAVLFIQMYMAYGYEINEWSYDDYDYVVSSQDTISSDTLSYVNIIDGSMPAVAEKRAVSSWNTYIAMLAKVSSFEVTTVCHTILPVLFIALAYLVYFYIARFLFAKTEDRMIFMLILSFAYIFGLYSHYSVSFRLLGAVWQGKAVLTVIAVPFFAMYLFSAYCGKLRNGLILPIIAVSLGASSLTSLATVFIPIVAVIVWVSMCVYHRRIYGIRYLIASLVGPAFLGIYYSLIWMLQHDMSGSEDKYFPFRKSNEWWFKWFKENI</sequence>
<keyword evidence="3" id="KW-1185">Reference proteome</keyword>
<feature type="transmembrane region" description="Helical" evidence="1">
    <location>
        <begin position="204"/>
        <end position="227"/>
    </location>
</feature>
<feature type="transmembrane region" description="Helical" evidence="1">
    <location>
        <begin position="239"/>
        <end position="257"/>
    </location>
</feature>
<evidence type="ECO:0000313" key="3">
    <source>
        <dbReference type="Proteomes" id="UP000184185"/>
    </source>
</evidence>
<feature type="transmembrane region" description="Helical" evidence="1">
    <location>
        <begin position="36"/>
        <end position="61"/>
    </location>
</feature>
<keyword evidence="1" id="KW-1133">Transmembrane helix</keyword>
<gene>
    <name evidence="2" type="ORF">SAMN02745725_01844</name>
</gene>
<feature type="transmembrane region" description="Helical" evidence="1">
    <location>
        <begin position="343"/>
        <end position="364"/>
    </location>
</feature>
<evidence type="ECO:0000313" key="2">
    <source>
        <dbReference type="EMBL" id="SHJ14111.1"/>
    </source>
</evidence>
<dbReference type="EMBL" id="FQYQ01000011">
    <property type="protein sequence ID" value="SHJ14111.1"/>
    <property type="molecule type" value="Genomic_DNA"/>
</dbReference>
<feature type="transmembrane region" description="Helical" evidence="1">
    <location>
        <begin position="6"/>
        <end position="24"/>
    </location>
</feature>
<feature type="transmembrane region" description="Helical" evidence="1">
    <location>
        <begin position="73"/>
        <end position="92"/>
    </location>
</feature>
<proteinExistence type="predicted"/>
<feature type="transmembrane region" description="Helical" evidence="1">
    <location>
        <begin position="272"/>
        <end position="291"/>
    </location>
</feature>
<dbReference type="OrthoDB" id="2023539at2"/>
<keyword evidence="1" id="KW-0812">Transmembrane</keyword>
<reference evidence="2 3" key="1">
    <citation type="submission" date="2016-11" db="EMBL/GenBank/DDBJ databases">
        <authorList>
            <person name="Jaros S."/>
            <person name="Januszkiewicz K."/>
            <person name="Wedrychowicz H."/>
        </authorList>
    </citation>
    <scope>NUCLEOTIDE SEQUENCE [LARGE SCALE GENOMIC DNA]</scope>
    <source>
        <strain evidence="2 3">DSM 14809</strain>
    </source>
</reference>
<dbReference type="RefSeq" id="WP_072916585.1">
    <property type="nucleotide sequence ID" value="NZ_FQYQ01000011.1"/>
</dbReference>
<dbReference type="InterPro" id="IPR045723">
    <property type="entry name" value="DUF6077"/>
</dbReference>
<dbReference type="Pfam" id="PF19554">
    <property type="entry name" value="DUF6077"/>
    <property type="match status" value="1"/>
</dbReference>